<dbReference type="InterPro" id="IPR004570">
    <property type="entry name" value="Phosphatidylglycerol_P_synth"/>
</dbReference>
<dbReference type="KEGG" id="chla:C834K_0134"/>
<keyword evidence="10" id="KW-0443">Lipid metabolism</keyword>
<feature type="transmembrane region" description="Helical" evidence="16">
    <location>
        <begin position="93"/>
        <end position="113"/>
    </location>
</feature>
<dbReference type="PANTHER" id="PTHR14269">
    <property type="entry name" value="CDP-DIACYLGLYCEROL--GLYCEROL-3-PHOSPHATE 3-PHOSPHATIDYLTRANSFERASE-RELATED"/>
    <property type="match status" value="1"/>
</dbReference>
<comment type="subcellular location">
    <subcellularLocation>
        <location evidence="1">Membrane</location>
        <topology evidence="1">Multi-pass membrane protein</topology>
    </subcellularLocation>
</comment>
<evidence type="ECO:0000256" key="9">
    <source>
        <dbReference type="ARBA" id="ARBA00022989"/>
    </source>
</evidence>
<accession>A0A3B0PUL6</accession>
<dbReference type="Proteomes" id="UP000258476">
    <property type="component" value="Chromosome"/>
</dbReference>
<evidence type="ECO:0000256" key="10">
    <source>
        <dbReference type="ARBA" id="ARBA00023098"/>
    </source>
</evidence>
<evidence type="ECO:0000313" key="17">
    <source>
        <dbReference type="EMBL" id="SYX08616.1"/>
    </source>
</evidence>
<comment type="similarity">
    <text evidence="3 15">Belongs to the CDP-alcohol phosphatidyltransferase class-I family.</text>
</comment>
<dbReference type="EC" id="2.7.8.5" evidence="4"/>
<keyword evidence="7 15" id="KW-0808">Transferase</keyword>
<feature type="transmembrane region" description="Helical" evidence="16">
    <location>
        <begin position="120"/>
        <end position="138"/>
    </location>
</feature>
<dbReference type="EMBL" id="LS992154">
    <property type="protein sequence ID" value="SYX08616.1"/>
    <property type="molecule type" value="Genomic_DNA"/>
</dbReference>
<comment type="catalytic activity">
    <reaction evidence="14">
        <text>a CDP-1,2-diacyl-sn-glycerol + sn-glycerol 3-phosphate = a 1,2-diacyl-sn-glycero-3-phospho-(1'-sn-glycero-3'-phosphate) + CMP + H(+)</text>
        <dbReference type="Rhea" id="RHEA:12593"/>
        <dbReference type="ChEBI" id="CHEBI:15378"/>
        <dbReference type="ChEBI" id="CHEBI:57597"/>
        <dbReference type="ChEBI" id="CHEBI:58332"/>
        <dbReference type="ChEBI" id="CHEBI:60110"/>
        <dbReference type="ChEBI" id="CHEBI:60377"/>
        <dbReference type="EC" id="2.7.8.5"/>
    </reaction>
</comment>
<evidence type="ECO:0000256" key="3">
    <source>
        <dbReference type="ARBA" id="ARBA00010441"/>
    </source>
</evidence>
<keyword evidence="9 16" id="KW-1133">Transmembrane helix</keyword>
<dbReference type="InterPro" id="IPR048254">
    <property type="entry name" value="CDP_ALCOHOL_P_TRANSF_CS"/>
</dbReference>
<evidence type="ECO:0000256" key="12">
    <source>
        <dbReference type="ARBA" id="ARBA00023209"/>
    </source>
</evidence>
<dbReference type="PANTHER" id="PTHR14269:SF11">
    <property type="entry name" value="CDP-DIACYLGLYCEROL--GLYCEROL-3-PHOSPHATE 3-PHOSPHATIDYLTRANSFERASE"/>
    <property type="match status" value="1"/>
</dbReference>
<evidence type="ECO:0000256" key="11">
    <source>
        <dbReference type="ARBA" id="ARBA00023136"/>
    </source>
</evidence>
<dbReference type="Pfam" id="PF01066">
    <property type="entry name" value="CDP-OH_P_transf"/>
    <property type="match status" value="1"/>
</dbReference>
<sequence>MLAKTMRQFCNLLSLSRIWLALFFYQEKIHLRLLVILGAMASDVLDGYLARRYKATSRFGSMLDPLTDKFFVFVCVAILYWERSLSPEHLLLIFARDIFLVLFAIYLSIVRGWKGYDYRALFFGKIFTVVQFIILLGVTAGVHIPVIGLMPLIILGFLYFLERVIDYRKQCLD</sequence>
<keyword evidence="13" id="KW-1208">Phospholipid metabolism</keyword>
<dbReference type="GO" id="GO:0016020">
    <property type="term" value="C:membrane"/>
    <property type="evidence" value="ECO:0007669"/>
    <property type="project" value="UniProtKB-SubCell"/>
</dbReference>
<keyword evidence="8 16" id="KW-0812">Transmembrane</keyword>
<keyword evidence="18" id="KW-1185">Reference proteome</keyword>
<evidence type="ECO:0000256" key="6">
    <source>
        <dbReference type="ARBA" id="ARBA00022516"/>
    </source>
</evidence>
<evidence type="ECO:0000256" key="13">
    <source>
        <dbReference type="ARBA" id="ARBA00023264"/>
    </source>
</evidence>
<evidence type="ECO:0000256" key="15">
    <source>
        <dbReference type="RuleBase" id="RU003750"/>
    </source>
</evidence>
<dbReference type="PROSITE" id="PS00379">
    <property type="entry name" value="CDP_ALCOHOL_P_TRANSF"/>
    <property type="match status" value="1"/>
</dbReference>
<dbReference type="InterPro" id="IPR000462">
    <property type="entry name" value="CDP-OH_P_trans"/>
</dbReference>
<evidence type="ECO:0000256" key="8">
    <source>
        <dbReference type="ARBA" id="ARBA00022692"/>
    </source>
</evidence>
<reference evidence="18" key="1">
    <citation type="submission" date="2017-11" db="EMBL/GenBank/DDBJ databases">
        <authorList>
            <person name="Seth-Smith MB H."/>
        </authorList>
    </citation>
    <scope>NUCLEOTIDE SEQUENCE [LARGE SCALE GENOMIC DNA]</scope>
</reference>
<evidence type="ECO:0000256" key="5">
    <source>
        <dbReference type="ARBA" id="ARBA00014944"/>
    </source>
</evidence>
<dbReference type="InterPro" id="IPR050324">
    <property type="entry name" value="CDP-alcohol_PTase-I"/>
</dbReference>
<evidence type="ECO:0000256" key="14">
    <source>
        <dbReference type="ARBA" id="ARBA00048586"/>
    </source>
</evidence>
<keyword evidence="6" id="KW-0444">Lipid biosynthesis</keyword>
<name>A0A3B0PUL6_9CHLA</name>
<dbReference type="GO" id="GO:0008444">
    <property type="term" value="F:CDP-diacylglycerol-glycerol-3-phosphate 3-phosphatidyltransferase activity"/>
    <property type="evidence" value="ECO:0007669"/>
    <property type="project" value="UniProtKB-EC"/>
</dbReference>
<proteinExistence type="inferred from homology"/>
<dbReference type="Gene3D" id="1.20.120.1760">
    <property type="match status" value="1"/>
</dbReference>
<dbReference type="InterPro" id="IPR043130">
    <property type="entry name" value="CDP-OH_PTrfase_TM_dom"/>
</dbReference>
<evidence type="ECO:0000313" key="18">
    <source>
        <dbReference type="Proteomes" id="UP000258476"/>
    </source>
</evidence>
<organism evidence="17 18">
    <name type="scientific">Chlamydia poikilotherma</name>
    <dbReference type="NCBI Taxonomy" id="1967783"/>
    <lineage>
        <taxon>Bacteria</taxon>
        <taxon>Pseudomonadati</taxon>
        <taxon>Chlamydiota</taxon>
        <taxon>Chlamydiia</taxon>
        <taxon>Chlamydiales</taxon>
        <taxon>Chlamydiaceae</taxon>
        <taxon>Chlamydia/Chlamydophila group</taxon>
        <taxon>Chlamydia</taxon>
    </lineage>
</organism>
<protein>
    <recommendedName>
        <fullName evidence="5">CDP-diacylglycerol--glycerol-3-phosphate 3-phosphatidyltransferase</fullName>
        <ecNumber evidence="4">2.7.8.5</ecNumber>
    </recommendedName>
</protein>
<keyword evidence="12" id="KW-0594">Phospholipid biosynthesis</keyword>
<gene>
    <name evidence="17" type="primary">pgsA_1</name>
    <name evidence="17" type="ORF">C834K_0134</name>
</gene>
<evidence type="ECO:0000256" key="1">
    <source>
        <dbReference type="ARBA" id="ARBA00004141"/>
    </source>
</evidence>
<evidence type="ECO:0000256" key="2">
    <source>
        <dbReference type="ARBA" id="ARBA00005042"/>
    </source>
</evidence>
<dbReference type="GO" id="GO:0046474">
    <property type="term" value="P:glycerophospholipid biosynthetic process"/>
    <property type="evidence" value="ECO:0007669"/>
    <property type="project" value="TreeGrafter"/>
</dbReference>
<evidence type="ECO:0000256" key="4">
    <source>
        <dbReference type="ARBA" id="ARBA00013170"/>
    </source>
</evidence>
<feature type="transmembrane region" description="Helical" evidence="16">
    <location>
        <begin position="144"/>
        <end position="161"/>
    </location>
</feature>
<dbReference type="PIRSF" id="PIRSF000847">
    <property type="entry name" value="Phos_ph_gly_syn"/>
    <property type="match status" value="1"/>
</dbReference>
<evidence type="ECO:0000256" key="16">
    <source>
        <dbReference type="SAM" id="Phobius"/>
    </source>
</evidence>
<evidence type="ECO:0000256" key="7">
    <source>
        <dbReference type="ARBA" id="ARBA00022679"/>
    </source>
</evidence>
<keyword evidence="11 16" id="KW-0472">Membrane</keyword>
<feature type="transmembrane region" description="Helical" evidence="16">
    <location>
        <begin position="62"/>
        <end position="81"/>
    </location>
</feature>
<dbReference type="AlphaFoldDB" id="A0A3B0PUL6"/>
<comment type="pathway">
    <text evidence="2">Phospholipid metabolism; phosphatidylglycerol biosynthesis; phosphatidylglycerol from CDP-diacylglycerol: step 1/2.</text>
</comment>